<dbReference type="AlphaFoldDB" id="A0A9R1XPJ5"/>
<evidence type="ECO:0000313" key="3">
    <source>
        <dbReference type="Proteomes" id="UP000235145"/>
    </source>
</evidence>
<evidence type="ECO:0000313" key="2">
    <source>
        <dbReference type="EMBL" id="KAJ0222610.1"/>
    </source>
</evidence>
<comment type="caution">
    <text evidence="2">The sequence shown here is derived from an EMBL/GenBank/DDBJ whole genome shotgun (WGS) entry which is preliminary data.</text>
</comment>
<gene>
    <name evidence="2" type="ORF">LSAT_V11C200054980</name>
</gene>
<evidence type="ECO:0000256" key="1">
    <source>
        <dbReference type="SAM" id="Phobius"/>
    </source>
</evidence>
<dbReference type="Proteomes" id="UP000235145">
    <property type="component" value="Unassembled WGS sequence"/>
</dbReference>
<protein>
    <recommendedName>
        <fullName evidence="4">MULE transposase domain-containing protein</fullName>
    </recommendedName>
</protein>
<accession>A0A9R1XPJ5</accession>
<keyword evidence="1" id="KW-1133">Transmembrane helix</keyword>
<proteinExistence type="predicted"/>
<feature type="transmembrane region" description="Helical" evidence="1">
    <location>
        <begin position="15"/>
        <end position="39"/>
    </location>
</feature>
<keyword evidence="1" id="KW-0812">Transmembrane</keyword>
<dbReference type="EMBL" id="NBSK02000002">
    <property type="protein sequence ID" value="KAJ0222610.1"/>
    <property type="molecule type" value="Genomic_DNA"/>
</dbReference>
<keyword evidence="1" id="KW-0472">Membrane</keyword>
<name>A0A9R1XPJ5_LACSA</name>
<organism evidence="2 3">
    <name type="scientific">Lactuca sativa</name>
    <name type="common">Garden lettuce</name>
    <dbReference type="NCBI Taxonomy" id="4236"/>
    <lineage>
        <taxon>Eukaryota</taxon>
        <taxon>Viridiplantae</taxon>
        <taxon>Streptophyta</taxon>
        <taxon>Embryophyta</taxon>
        <taxon>Tracheophyta</taxon>
        <taxon>Spermatophyta</taxon>
        <taxon>Magnoliopsida</taxon>
        <taxon>eudicotyledons</taxon>
        <taxon>Gunneridae</taxon>
        <taxon>Pentapetalae</taxon>
        <taxon>asterids</taxon>
        <taxon>campanulids</taxon>
        <taxon>Asterales</taxon>
        <taxon>Asteraceae</taxon>
        <taxon>Cichorioideae</taxon>
        <taxon>Cichorieae</taxon>
        <taxon>Lactucinae</taxon>
        <taxon>Lactuca</taxon>
    </lineage>
</organism>
<reference evidence="2 3" key="1">
    <citation type="journal article" date="2017" name="Nat. Commun.">
        <title>Genome assembly with in vitro proximity ligation data and whole-genome triplication in lettuce.</title>
        <authorList>
            <person name="Reyes-Chin-Wo S."/>
            <person name="Wang Z."/>
            <person name="Yang X."/>
            <person name="Kozik A."/>
            <person name="Arikit S."/>
            <person name="Song C."/>
            <person name="Xia L."/>
            <person name="Froenicke L."/>
            <person name="Lavelle D.O."/>
            <person name="Truco M.J."/>
            <person name="Xia R."/>
            <person name="Zhu S."/>
            <person name="Xu C."/>
            <person name="Xu H."/>
            <person name="Xu X."/>
            <person name="Cox K."/>
            <person name="Korf I."/>
            <person name="Meyers B.C."/>
            <person name="Michelmore R.W."/>
        </authorList>
    </citation>
    <scope>NUCLEOTIDE SEQUENCE [LARGE SCALE GENOMIC DNA]</scope>
    <source>
        <strain evidence="3">cv. Salinas</strain>
        <tissue evidence="2">Seedlings</tissue>
    </source>
</reference>
<sequence length="184" mass="21411">MAHQHNLLSFRTVDLSFQAALLCWFHTINMILTYILNVIHYKIQNLRMNSSEFGVWHCEEEDCYVYSDNNPISEDPDFPLPDYMPDDIFQTMKAAEEANKMYSQISRKLKQRVNKLADQITTFLTSMIPTIFVTHVPLIGANITTMYIALALDGNHEPLIIAFTLVSTDYDEAWTWFMRSLKEC</sequence>
<keyword evidence="3" id="KW-1185">Reference proteome</keyword>
<evidence type="ECO:0008006" key="4">
    <source>
        <dbReference type="Google" id="ProtNLM"/>
    </source>
</evidence>